<keyword evidence="3" id="KW-1185">Reference proteome</keyword>
<feature type="transmembrane region" description="Helical" evidence="1">
    <location>
        <begin position="111"/>
        <end position="135"/>
    </location>
</feature>
<dbReference type="Proteomes" id="UP000007463">
    <property type="component" value="Chromosome"/>
</dbReference>
<feature type="transmembrane region" description="Helical" evidence="1">
    <location>
        <begin position="150"/>
        <end position="170"/>
    </location>
</feature>
<evidence type="ECO:0000256" key="1">
    <source>
        <dbReference type="SAM" id="Phobius"/>
    </source>
</evidence>
<accession>F2ICT6</accession>
<dbReference type="AlphaFoldDB" id="F2ICT6"/>
<dbReference type="STRING" id="755732.Fluta_1315"/>
<dbReference type="RefSeq" id="WP_013686082.1">
    <property type="nucleotide sequence ID" value="NC_015321.1"/>
</dbReference>
<reference evidence="3" key="2">
    <citation type="submission" date="2011-02" db="EMBL/GenBank/DDBJ databases">
        <title>The complete genome of Fluviicola taffensis DSM 16823.</title>
        <authorList>
            <consortium name="US DOE Joint Genome Institute (JGI-PGF)"/>
            <person name="Lucas S."/>
            <person name="Copeland A."/>
            <person name="Lapidus A."/>
            <person name="Bruce D."/>
            <person name="Goodwin L."/>
            <person name="Pitluck S."/>
            <person name="Kyrpides N."/>
            <person name="Mavromatis K."/>
            <person name="Ivanova N."/>
            <person name="Mikhailova N."/>
            <person name="Pagani I."/>
            <person name="Chertkov O."/>
            <person name="Detter J.C."/>
            <person name="Han C."/>
            <person name="Tapia R."/>
            <person name="Land M."/>
            <person name="Hauser L."/>
            <person name="Markowitz V."/>
            <person name="Cheng J.-F."/>
            <person name="Hugenholtz P."/>
            <person name="Woyke T."/>
            <person name="Wu D."/>
            <person name="Tindall B."/>
            <person name="Pomrenke H.G."/>
            <person name="Brambilla E."/>
            <person name="Klenk H.-P."/>
            <person name="Eisen J.A."/>
        </authorList>
    </citation>
    <scope>NUCLEOTIDE SEQUENCE [LARGE SCALE GENOMIC DNA]</scope>
    <source>
        <strain evidence="3">DSM 16823 / RW262 / RW262</strain>
    </source>
</reference>
<dbReference type="EMBL" id="CP002542">
    <property type="protein sequence ID" value="AEA43310.1"/>
    <property type="molecule type" value="Genomic_DNA"/>
</dbReference>
<keyword evidence="1" id="KW-0812">Transmembrane</keyword>
<protein>
    <recommendedName>
        <fullName evidence="4">ABC transporter permease</fullName>
    </recommendedName>
</protein>
<dbReference type="PANTHER" id="PTHR37305">
    <property type="entry name" value="INTEGRAL MEMBRANE PROTEIN-RELATED"/>
    <property type="match status" value="1"/>
</dbReference>
<evidence type="ECO:0008006" key="4">
    <source>
        <dbReference type="Google" id="ProtNLM"/>
    </source>
</evidence>
<dbReference type="HOGENOM" id="CLU_086347_0_0_10"/>
<dbReference type="eggNOG" id="COG1277">
    <property type="taxonomic scope" value="Bacteria"/>
</dbReference>
<dbReference type="OrthoDB" id="1452202at2"/>
<reference evidence="2 3" key="1">
    <citation type="journal article" date="2011" name="Stand. Genomic Sci.">
        <title>Complete genome sequence of the gliding freshwater bacterium Fluviicola taffensis type strain (RW262).</title>
        <authorList>
            <person name="Woyke T."/>
            <person name="Chertkov O."/>
            <person name="Lapidus A."/>
            <person name="Nolan M."/>
            <person name="Lucas S."/>
            <person name="Del Rio T.G."/>
            <person name="Tice H."/>
            <person name="Cheng J.F."/>
            <person name="Tapia R."/>
            <person name="Han C."/>
            <person name="Goodwin L."/>
            <person name="Pitluck S."/>
            <person name="Liolios K."/>
            <person name="Pagani I."/>
            <person name="Ivanova N."/>
            <person name="Huntemann M."/>
            <person name="Mavromatis K."/>
            <person name="Mikhailova N."/>
            <person name="Pati A."/>
            <person name="Chen A."/>
            <person name="Palaniappan K."/>
            <person name="Land M."/>
            <person name="Hauser L."/>
            <person name="Brambilla E.M."/>
            <person name="Rohde M."/>
            <person name="Mwirichia R."/>
            <person name="Sikorski J."/>
            <person name="Tindall B.J."/>
            <person name="Goker M."/>
            <person name="Bristow J."/>
            <person name="Eisen J.A."/>
            <person name="Markowitz V."/>
            <person name="Hugenholtz P."/>
            <person name="Klenk H.P."/>
            <person name="Kyrpides N.C."/>
        </authorList>
    </citation>
    <scope>NUCLEOTIDE SEQUENCE [LARGE SCALE GENOMIC DNA]</scope>
    <source>
        <strain evidence="3">DSM 16823 / RW262 / RW262</strain>
    </source>
</reference>
<proteinExistence type="predicted"/>
<feature type="transmembrane region" description="Helical" evidence="1">
    <location>
        <begin position="175"/>
        <end position="194"/>
    </location>
</feature>
<feature type="transmembrane region" description="Helical" evidence="1">
    <location>
        <begin position="20"/>
        <end position="40"/>
    </location>
</feature>
<feature type="transmembrane region" description="Helical" evidence="1">
    <location>
        <begin position="240"/>
        <end position="258"/>
    </location>
</feature>
<gene>
    <name evidence="2" type="ordered locus">Fluta_1315</name>
</gene>
<organism evidence="2 3">
    <name type="scientific">Fluviicola taffensis (strain DSM 16823 / NCIMB 13979 / RW262)</name>
    <dbReference type="NCBI Taxonomy" id="755732"/>
    <lineage>
        <taxon>Bacteria</taxon>
        <taxon>Pseudomonadati</taxon>
        <taxon>Bacteroidota</taxon>
        <taxon>Flavobacteriia</taxon>
        <taxon>Flavobacteriales</taxon>
        <taxon>Crocinitomicaceae</taxon>
        <taxon>Fluviicola</taxon>
    </lineage>
</organism>
<keyword evidence="1" id="KW-0472">Membrane</keyword>
<sequence length="263" mass="30493">MRKIIALEYAKLRKFQTLKILFLVYMLVVPAWMYFMNFFFQMNPGLKAIFTQESPFEFPHIWSFITYSASFFNILLAVSVVVITTNDIQYKTMRQNIIEGLTKQQVIFGKFAFVVFLSLLATIYTFLCGLVIGLIESTSTDFFQNIHLNLLYFIQTIGYFSFAFLFAILVKRPAIAIVTFIIYFPVETILGNVISSKMYQFFPLKVYADLTPMPFFRAIMVSDEKAKEAGIFILSLNEQLLLAGGYVLLCFGLTYFILRRRDL</sequence>
<evidence type="ECO:0000313" key="3">
    <source>
        <dbReference type="Proteomes" id="UP000007463"/>
    </source>
</evidence>
<evidence type="ECO:0000313" key="2">
    <source>
        <dbReference type="EMBL" id="AEA43310.1"/>
    </source>
</evidence>
<keyword evidence="1" id="KW-1133">Transmembrane helix</keyword>
<dbReference type="KEGG" id="fte:Fluta_1315"/>
<name>F2ICT6_FLUTR</name>
<feature type="transmembrane region" description="Helical" evidence="1">
    <location>
        <begin position="60"/>
        <end position="84"/>
    </location>
</feature>
<dbReference type="PANTHER" id="PTHR37305:SF1">
    <property type="entry name" value="MEMBRANE PROTEIN"/>
    <property type="match status" value="1"/>
</dbReference>